<comment type="similarity">
    <text evidence="2">Belongs to the bacterial ribosomal protein bL27 family.</text>
</comment>
<organism evidence="9 10">
    <name type="scientific">Megaselia scalaris</name>
    <name type="common">Humpbacked fly</name>
    <name type="synonym">Phora scalaris</name>
    <dbReference type="NCBI Taxonomy" id="36166"/>
    <lineage>
        <taxon>Eukaryota</taxon>
        <taxon>Metazoa</taxon>
        <taxon>Ecdysozoa</taxon>
        <taxon>Arthropoda</taxon>
        <taxon>Hexapoda</taxon>
        <taxon>Insecta</taxon>
        <taxon>Pterygota</taxon>
        <taxon>Neoptera</taxon>
        <taxon>Endopterygota</taxon>
        <taxon>Diptera</taxon>
        <taxon>Brachycera</taxon>
        <taxon>Muscomorpha</taxon>
        <taxon>Platypezoidea</taxon>
        <taxon>Phoridae</taxon>
        <taxon>Megaseliini</taxon>
        <taxon>Megaselia</taxon>
    </lineage>
</organism>
<reference evidence="9" key="2">
    <citation type="submission" date="2015-06" db="UniProtKB">
        <authorList>
            <consortium name="EnsemblMetazoa"/>
        </authorList>
    </citation>
    <scope>IDENTIFICATION</scope>
</reference>
<dbReference type="Gene3D" id="2.40.50.100">
    <property type="match status" value="1"/>
</dbReference>
<dbReference type="PANTHER" id="PTHR15893">
    <property type="entry name" value="RIBOSOMAL PROTEIN L27"/>
    <property type="match status" value="1"/>
</dbReference>
<dbReference type="HOGENOM" id="CLU_143748_1_0_1"/>
<comment type="subcellular location">
    <subcellularLocation>
        <location evidence="1">Mitochondrion</location>
    </subcellularLocation>
</comment>
<evidence type="ECO:0000256" key="7">
    <source>
        <dbReference type="ARBA" id="ARBA00035267"/>
    </source>
</evidence>
<dbReference type="PRINTS" id="PR00063">
    <property type="entry name" value="RIBOSOMALL27"/>
</dbReference>
<evidence type="ECO:0000313" key="9">
    <source>
        <dbReference type="EnsemblMetazoa" id="MESCA011219-PA"/>
    </source>
</evidence>
<evidence type="ECO:0000313" key="10">
    <source>
        <dbReference type="Proteomes" id="UP000015102"/>
    </source>
</evidence>
<dbReference type="EMBL" id="CAQQ02130371">
    <property type="status" value="NOT_ANNOTATED_CDS"/>
    <property type="molecule type" value="Genomic_DNA"/>
</dbReference>
<evidence type="ECO:0000256" key="1">
    <source>
        <dbReference type="ARBA" id="ARBA00004173"/>
    </source>
</evidence>
<keyword evidence="5" id="KW-0496">Mitochondrion</keyword>
<evidence type="ECO:0000256" key="4">
    <source>
        <dbReference type="ARBA" id="ARBA00022980"/>
    </source>
</evidence>
<dbReference type="EnsemblMetazoa" id="MESCA011219-RA">
    <property type="protein sequence ID" value="MESCA011219-PA"/>
    <property type="gene ID" value="MESCA011219"/>
</dbReference>
<dbReference type="STRING" id="36166.T1H4K7"/>
<dbReference type="PANTHER" id="PTHR15893:SF0">
    <property type="entry name" value="LARGE RIBOSOMAL SUBUNIT PROTEIN BL27M"/>
    <property type="match status" value="1"/>
</dbReference>
<evidence type="ECO:0000256" key="3">
    <source>
        <dbReference type="ARBA" id="ARBA00022946"/>
    </source>
</evidence>
<proteinExistence type="inferred from homology"/>
<sequence>DIQGQSTEWKVQDGHHVSAGTILVTQLTPRFHPGANVGFGRNGTLFALEHGKVYVTCEKIDPNYEHTWVQKHYADRMNQTIYKKFFNVIANEQKNVFKLVEEY</sequence>
<reference evidence="10" key="1">
    <citation type="submission" date="2013-02" db="EMBL/GenBank/DDBJ databases">
        <authorList>
            <person name="Hughes D."/>
        </authorList>
    </citation>
    <scope>NUCLEOTIDE SEQUENCE</scope>
    <source>
        <strain>Durham</strain>
        <strain evidence="10">NC isolate 2 -- Noor lab</strain>
    </source>
</reference>
<dbReference type="AlphaFoldDB" id="T1H4K7"/>
<keyword evidence="6" id="KW-0687">Ribonucleoprotein</keyword>
<dbReference type="FunFam" id="2.40.50.100:FF:000031">
    <property type="entry name" value="39S ribosomal protein L27, mitochondrial"/>
    <property type="match status" value="1"/>
</dbReference>
<dbReference type="GO" id="GO:0005762">
    <property type="term" value="C:mitochondrial large ribosomal subunit"/>
    <property type="evidence" value="ECO:0007669"/>
    <property type="project" value="TreeGrafter"/>
</dbReference>
<accession>T1H4K7</accession>
<dbReference type="Pfam" id="PF01016">
    <property type="entry name" value="Ribosomal_L27"/>
    <property type="match status" value="1"/>
</dbReference>
<keyword evidence="3" id="KW-0809">Transit peptide</keyword>
<dbReference type="SUPFAM" id="SSF110324">
    <property type="entry name" value="Ribosomal L27 protein-like"/>
    <property type="match status" value="1"/>
</dbReference>
<dbReference type="GO" id="GO:0003735">
    <property type="term" value="F:structural constituent of ribosome"/>
    <property type="evidence" value="ECO:0007669"/>
    <property type="project" value="InterPro"/>
</dbReference>
<name>T1H4K7_MEGSC</name>
<dbReference type="GO" id="GO:0005743">
    <property type="term" value="C:mitochondrial inner membrane"/>
    <property type="evidence" value="ECO:0007669"/>
    <property type="project" value="UniProtKB-ARBA"/>
</dbReference>
<dbReference type="OMA" id="SEAYSCC"/>
<keyword evidence="10" id="KW-1185">Reference proteome</keyword>
<evidence type="ECO:0000256" key="5">
    <source>
        <dbReference type="ARBA" id="ARBA00023128"/>
    </source>
</evidence>
<protein>
    <recommendedName>
        <fullName evidence="7">Large ribosomal subunit protein bL27m</fullName>
    </recommendedName>
    <alternativeName>
        <fullName evidence="8">39S ribosomal protein L27, mitochondrial</fullName>
    </alternativeName>
</protein>
<keyword evidence="4" id="KW-0689">Ribosomal protein</keyword>
<evidence type="ECO:0000256" key="6">
    <source>
        <dbReference type="ARBA" id="ARBA00023274"/>
    </source>
</evidence>
<dbReference type="Proteomes" id="UP000015102">
    <property type="component" value="Unassembled WGS sequence"/>
</dbReference>
<evidence type="ECO:0000256" key="2">
    <source>
        <dbReference type="ARBA" id="ARBA00010797"/>
    </source>
</evidence>
<evidence type="ECO:0000256" key="8">
    <source>
        <dbReference type="ARBA" id="ARBA00076963"/>
    </source>
</evidence>
<dbReference type="InterPro" id="IPR001684">
    <property type="entry name" value="Ribosomal_bL27"/>
</dbReference>
<dbReference type="GO" id="GO:0006412">
    <property type="term" value="P:translation"/>
    <property type="evidence" value="ECO:0007669"/>
    <property type="project" value="InterPro"/>
</dbReference>